<dbReference type="GeneID" id="68106908"/>
<dbReference type="PRINTS" id="PR00753">
    <property type="entry name" value="ACCSYNTHASE"/>
</dbReference>
<keyword evidence="4" id="KW-1185">Reference proteome</keyword>
<evidence type="ECO:0000313" key="4">
    <source>
        <dbReference type="Proteomes" id="UP000816034"/>
    </source>
</evidence>
<dbReference type="GO" id="GO:0006520">
    <property type="term" value="P:amino acid metabolic process"/>
    <property type="evidence" value="ECO:0007669"/>
    <property type="project" value="TreeGrafter"/>
</dbReference>
<proteinExistence type="predicted"/>
<dbReference type="Gene3D" id="3.40.640.10">
    <property type="entry name" value="Type I PLP-dependent aspartate aminotransferase-like (Major domain)"/>
    <property type="match status" value="1"/>
</dbReference>
<gene>
    <name evidence="3" type="ORF">C9374_014455</name>
</gene>
<dbReference type="PANTHER" id="PTHR43795:SF39">
    <property type="entry name" value="AMINOTRANSFERASE CLASS I_CLASSII DOMAIN-CONTAINING PROTEIN"/>
    <property type="match status" value="1"/>
</dbReference>
<dbReference type="InterPro" id="IPR015424">
    <property type="entry name" value="PyrdxlP-dep_Trfase"/>
</dbReference>
<evidence type="ECO:0000256" key="1">
    <source>
        <dbReference type="ARBA" id="ARBA00022898"/>
    </source>
</evidence>
<dbReference type="GO" id="GO:0008483">
    <property type="term" value="F:transaminase activity"/>
    <property type="evidence" value="ECO:0007669"/>
    <property type="project" value="TreeGrafter"/>
</dbReference>
<dbReference type="Pfam" id="PF00155">
    <property type="entry name" value="Aminotran_1_2"/>
    <property type="match status" value="1"/>
</dbReference>
<dbReference type="GO" id="GO:0030170">
    <property type="term" value="F:pyridoxal phosphate binding"/>
    <property type="evidence" value="ECO:0007669"/>
    <property type="project" value="InterPro"/>
</dbReference>
<dbReference type="InterPro" id="IPR015421">
    <property type="entry name" value="PyrdxlP-dep_Trfase_major"/>
</dbReference>
<keyword evidence="1" id="KW-0663">Pyridoxal phosphate</keyword>
<comment type="caution">
    <text evidence="3">The sequence shown here is derived from an EMBL/GenBank/DDBJ whole genome shotgun (WGS) entry which is preliminary data.</text>
</comment>
<dbReference type="SUPFAM" id="SSF53383">
    <property type="entry name" value="PLP-dependent transferases"/>
    <property type="match status" value="1"/>
</dbReference>
<dbReference type="CDD" id="cd00609">
    <property type="entry name" value="AAT_like"/>
    <property type="match status" value="1"/>
</dbReference>
<dbReference type="RefSeq" id="XP_044553047.1">
    <property type="nucleotide sequence ID" value="XM_044690444.1"/>
</dbReference>
<name>A0AA88GXX3_NAELO</name>
<dbReference type="PANTHER" id="PTHR43795">
    <property type="entry name" value="BIFUNCTIONAL ASPARTATE AMINOTRANSFERASE AND GLUTAMATE/ASPARTATE-PREPHENATE AMINOTRANSFERASE-RELATED"/>
    <property type="match status" value="1"/>
</dbReference>
<reference evidence="3 4" key="1">
    <citation type="journal article" date="2018" name="BMC Genomics">
        <title>The genome of Naegleria lovaniensis, the basis for a comparative approach to unravel pathogenicity factors of the human pathogenic amoeba N. fowleri.</title>
        <authorList>
            <person name="Liechti N."/>
            <person name="Schurch N."/>
            <person name="Bruggmann R."/>
            <person name="Wittwer M."/>
        </authorList>
    </citation>
    <scope>NUCLEOTIDE SEQUENCE [LARGE SCALE GENOMIC DNA]</scope>
    <source>
        <strain evidence="3 4">ATCC 30569</strain>
    </source>
</reference>
<dbReference type="Proteomes" id="UP000816034">
    <property type="component" value="Unassembled WGS sequence"/>
</dbReference>
<feature type="domain" description="Aminotransferase class I/classII large" evidence="2">
    <location>
        <begin position="64"/>
        <end position="440"/>
    </location>
</feature>
<dbReference type="InterPro" id="IPR050478">
    <property type="entry name" value="Ethylene_sulfur-biosynth"/>
</dbReference>
<sequence length="453" mass="52527">MLSSPSLSRRAEHFAVSPAFVQAMGKVFQNIYHEQNNPNGIINLAVAENVLVSEWLCNTFHEIAIRHPLEPSNLNYTNFSGANEFRVELVNRLFNQYIFKRGSVTSESHQDDHFEKKFFDISNYFVCNGAGDVLEMLGASLCDPGEYIMVPAPLYLGFHNDFNKRFHNHVLPVQMPYDTETKSFKLTVEMVREAFEKESKTKNIRAFLLCNPNNPTGDMFDANIIRGLIDFCKEKSIHYISDELYALSVFGEGESFVSAANVMQEDDRDYVHIVYSFSKDLCLNGFRIGVLFTMNEQLKKVFDTCSYFTGVSSHTQHLMTHFLRSKDKVSQFLELNRKKLAEQYALISSFLRERNIEYVETRAGLFIWFNVERLMKQYVFRKGIMKTPSLQDTLTQEEEYQVWLDVIDHALVNISPAQFYLTNLTGWVRVCFSAQKTETLFLAMERFFNLMNE</sequence>
<dbReference type="Gene3D" id="3.90.1150.10">
    <property type="entry name" value="Aspartate Aminotransferase, domain 1"/>
    <property type="match status" value="1"/>
</dbReference>
<organism evidence="3 4">
    <name type="scientific">Naegleria lovaniensis</name>
    <name type="common">Amoeba</name>
    <dbReference type="NCBI Taxonomy" id="51637"/>
    <lineage>
        <taxon>Eukaryota</taxon>
        <taxon>Discoba</taxon>
        <taxon>Heterolobosea</taxon>
        <taxon>Tetramitia</taxon>
        <taxon>Eutetramitia</taxon>
        <taxon>Vahlkampfiidae</taxon>
        <taxon>Naegleria</taxon>
    </lineage>
</organism>
<dbReference type="AlphaFoldDB" id="A0AA88GXX3"/>
<dbReference type="InterPro" id="IPR015422">
    <property type="entry name" value="PyrdxlP-dep_Trfase_small"/>
</dbReference>
<dbReference type="EMBL" id="PYSW02000008">
    <property type="protein sequence ID" value="KAG2389055.1"/>
    <property type="molecule type" value="Genomic_DNA"/>
</dbReference>
<dbReference type="InterPro" id="IPR004839">
    <property type="entry name" value="Aminotransferase_I/II_large"/>
</dbReference>
<evidence type="ECO:0000313" key="3">
    <source>
        <dbReference type="EMBL" id="KAG2389055.1"/>
    </source>
</evidence>
<evidence type="ECO:0000259" key="2">
    <source>
        <dbReference type="Pfam" id="PF00155"/>
    </source>
</evidence>
<protein>
    <recommendedName>
        <fullName evidence="2">Aminotransferase class I/classII large domain-containing protein</fullName>
    </recommendedName>
</protein>
<accession>A0AA88GXX3</accession>